<comment type="caution">
    <text evidence="1">The sequence shown here is derived from an EMBL/GenBank/DDBJ whole genome shotgun (WGS) entry which is preliminary data.</text>
</comment>
<reference evidence="1" key="1">
    <citation type="submission" date="2020-09" db="EMBL/GenBank/DDBJ databases">
        <title>Genome-Enabled Discovery of Anthraquinone Biosynthesis in Senna tora.</title>
        <authorList>
            <person name="Kang S.-H."/>
            <person name="Pandey R.P."/>
            <person name="Lee C.-M."/>
            <person name="Sim J.-S."/>
            <person name="Jeong J.-T."/>
            <person name="Choi B.-S."/>
            <person name="Jung M."/>
            <person name="Ginzburg D."/>
            <person name="Zhao K."/>
            <person name="Won S.Y."/>
            <person name="Oh T.-J."/>
            <person name="Yu Y."/>
            <person name="Kim N.-H."/>
            <person name="Lee O.R."/>
            <person name="Lee T.-H."/>
            <person name="Bashyal P."/>
            <person name="Kim T.-S."/>
            <person name="Lee W.-H."/>
            <person name="Kawkins C."/>
            <person name="Kim C.-K."/>
            <person name="Kim J.S."/>
            <person name="Ahn B.O."/>
            <person name="Rhee S.Y."/>
            <person name="Sohng J.K."/>
        </authorList>
    </citation>
    <scope>NUCLEOTIDE SEQUENCE</scope>
    <source>
        <tissue evidence="1">Leaf</tissue>
    </source>
</reference>
<proteinExistence type="predicted"/>
<dbReference type="EMBL" id="JAAIUW010000002">
    <property type="protein sequence ID" value="KAF7841329.1"/>
    <property type="molecule type" value="Genomic_DNA"/>
</dbReference>
<accession>A0A834XAH6</accession>
<keyword evidence="2" id="KW-1185">Reference proteome</keyword>
<sequence length="431" mass="47622">MLITKSSTTSNVIRMIPPRAINNNLDDMILRSHEQHGWLSHLPDYIWGKAIASWGRIRWNLLQSHIPEEFVSSSFVIQQSLSSIKALIWFFLLRCKVEEWKKLVFLSPKSLGESTSVCGADTIACNLTDGLNVPVLPILYKQERATETICRSRLCSSDTMSVHSCFSNSYHARQRGRAVVLESAGSSRTGVEHDHCAAIRQGESSVVAQRRARYLSPVHIRSGNYGRAYARSGISTNSLIVVAPSSSAVIGEAQRRAISCTTHDNYACRKHVLARVMLGLKYAAIAVPIEQVDVACPPLLIPETDIWLLNLEHRALEGSDRDNQQLGNSYALKSEGERGVASRTNAMMTHSLSPLWQRQGVPPSCYHLAPQRAIASLNTFCTRKSHQFGVLALGDEALQCKGQTSKTHDGNTWHRGYGGAACVPKPQLNPD</sequence>
<dbReference type="Proteomes" id="UP000634136">
    <property type="component" value="Unassembled WGS sequence"/>
</dbReference>
<organism evidence="1 2">
    <name type="scientific">Senna tora</name>
    <dbReference type="NCBI Taxonomy" id="362788"/>
    <lineage>
        <taxon>Eukaryota</taxon>
        <taxon>Viridiplantae</taxon>
        <taxon>Streptophyta</taxon>
        <taxon>Embryophyta</taxon>
        <taxon>Tracheophyta</taxon>
        <taxon>Spermatophyta</taxon>
        <taxon>Magnoliopsida</taxon>
        <taxon>eudicotyledons</taxon>
        <taxon>Gunneridae</taxon>
        <taxon>Pentapetalae</taxon>
        <taxon>rosids</taxon>
        <taxon>fabids</taxon>
        <taxon>Fabales</taxon>
        <taxon>Fabaceae</taxon>
        <taxon>Caesalpinioideae</taxon>
        <taxon>Cassia clade</taxon>
        <taxon>Senna</taxon>
    </lineage>
</organism>
<name>A0A834XAH6_9FABA</name>
<evidence type="ECO:0000313" key="1">
    <source>
        <dbReference type="EMBL" id="KAF7841329.1"/>
    </source>
</evidence>
<gene>
    <name evidence="1" type="ORF">G2W53_003627</name>
</gene>
<protein>
    <submittedName>
        <fullName evidence="1">Serine/threonine-protein phosphatase 7 long form-like protein</fullName>
    </submittedName>
</protein>
<evidence type="ECO:0000313" key="2">
    <source>
        <dbReference type="Proteomes" id="UP000634136"/>
    </source>
</evidence>
<dbReference type="AlphaFoldDB" id="A0A834XAH6"/>